<dbReference type="GeneID" id="19018290"/>
<dbReference type="Gene3D" id="3.40.50.720">
    <property type="entry name" value="NAD(P)-binding Rossmann-like Domain"/>
    <property type="match status" value="1"/>
</dbReference>
<evidence type="ECO:0000313" key="2">
    <source>
        <dbReference type="EMBL" id="CCO13968.1"/>
    </source>
</evidence>
<dbReference type="PANTHER" id="PTHR43157:SF31">
    <property type="entry name" value="PHOSPHATIDYLINOSITOL-GLYCAN BIOSYNTHESIS CLASS F PROTEIN"/>
    <property type="match status" value="1"/>
</dbReference>
<reference evidence="2 3" key="1">
    <citation type="submission" date="2011-10" db="EMBL/GenBank/DDBJ databases">
        <authorList>
            <person name="Genoscope - CEA"/>
        </authorList>
    </citation>
    <scope>NUCLEOTIDE SEQUENCE [LARGE SCALE GENOMIC DNA]</scope>
    <source>
        <strain evidence="2 3">RCC 1105</strain>
    </source>
</reference>
<dbReference type="SUPFAM" id="SSF51735">
    <property type="entry name" value="NAD(P)-binding Rossmann-fold domains"/>
    <property type="match status" value="1"/>
</dbReference>
<name>K8EXL1_9CHLO</name>
<dbReference type="OrthoDB" id="191139at2759"/>
<gene>
    <name evidence="2" type="ORF">Bathy01g05550</name>
</gene>
<accession>K8EXL1</accession>
<organism evidence="2 3">
    <name type="scientific">Bathycoccus prasinos</name>
    <dbReference type="NCBI Taxonomy" id="41875"/>
    <lineage>
        <taxon>Eukaryota</taxon>
        <taxon>Viridiplantae</taxon>
        <taxon>Chlorophyta</taxon>
        <taxon>Mamiellophyceae</taxon>
        <taxon>Mamiellales</taxon>
        <taxon>Bathycoccaceae</taxon>
        <taxon>Bathycoccus</taxon>
    </lineage>
</organism>
<evidence type="ECO:0000256" key="1">
    <source>
        <dbReference type="ARBA" id="ARBA00023002"/>
    </source>
</evidence>
<dbReference type="eggNOG" id="KOG1208">
    <property type="taxonomic scope" value="Eukaryota"/>
</dbReference>
<dbReference type="PANTHER" id="PTHR43157">
    <property type="entry name" value="PHOSPHATIDYLINOSITOL-GLYCAN BIOSYNTHESIS CLASS F PROTEIN-RELATED"/>
    <property type="match status" value="1"/>
</dbReference>
<dbReference type="RefSeq" id="XP_007515089.1">
    <property type="nucleotide sequence ID" value="XM_007515027.1"/>
</dbReference>
<dbReference type="STRING" id="41875.K8EXL1"/>
<sequence>MAALYAAVAGVGVASVGIASLFREYEPLKCDSVIWRDLLDKTPEQKGKTVAITGTTSGTGLALAKGFAEKGAKVLMLNRTSDRSEKAWEEVVRVGRAHGAPDAIHIDCDLQKFSSVRKAVKEVKKNADVLDVLCNNAGIMALPFKGTEENGFDQQMQVNCLSHFLLTQGVFPLLSKSKDARVVNHASVAANTNGEFDLTSLEKHPECSEHYSTPWQMYGQTKLANIVFTKALDSRLRKKKITNVKALVAHPGFAATELQTTHAKSGGRFNHFVMNLIKPFFQSAEDGAAGILLCSYSMDVESGKFYGPSHGMRGKGFPEPHEPKAKPITEEMMGKFWKKHEECVGTRFEV</sequence>
<dbReference type="InterPro" id="IPR002347">
    <property type="entry name" value="SDR_fam"/>
</dbReference>
<dbReference type="EMBL" id="FO082278">
    <property type="protein sequence ID" value="CCO13968.1"/>
    <property type="molecule type" value="Genomic_DNA"/>
</dbReference>
<protein>
    <submittedName>
        <fullName evidence="2">Short chain dehydrogenase</fullName>
    </submittedName>
</protein>
<dbReference type="InterPro" id="IPR036291">
    <property type="entry name" value="NAD(P)-bd_dom_sf"/>
</dbReference>
<keyword evidence="1" id="KW-0560">Oxidoreductase</keyword>
<proteinExistence type="predicted"/>
<dbReference type="Pfam" id="PF00106">
    <property type="entry name" value="adh_short"/>
    <property type="match status" value="1"/>
</dbReference>
<dbReference type="KEGG" id="bpg:Bathy01g05550"/>
<dbReference type="PRINTS" id="PR00081">
    <property type="entry name" value="GDHRDH"/>
</dbReference>
<dbReference type="AlphaFoldDB" id="K8EXL1"/>
<dbReference type="Proteomes" id="UP000198341">
    <property type="component" value="Chromosome 1"/>
</dbReference>
<dbReference type="GO" id="GO:0016491">
    <property type="term" value="F:oxidoreductase activity"/>
    <property type="evidence" value="ECO:0007669"/>
    <property type="project" value="UniProtKB-KW"/>
</dbReference>
<keyword evidence="3" id="KW-1185">Reference proteome</keyword>
<evidence type="ECO:0000313" key="3">
    <source>
        <dbReference type="Proteomes" id="UP000198341"/>
    </source>
</evidence>